<evidence type="ECO:0000313" key="3">
    <source>
        <dbReference type="Proteomes" id="UP000219369"/>
    </source>
</evidence>
<dbReference type="Proteomes" id="UP000219369">
    <property type="component" value="Unassembled WGS sequence"/>
</dbReference>
<gene>
    <name evidence="2" type="ORF">FRV6_02650</name>
</gene>
<name>A0A2H3SPR3_FUSOX</name>
<sequence>MAGITDDKLPVEDAHDTAMDVAKGSVHAHTEYDEYLYLCRESTGKRLQQLVRKIDWHVLPQLIIIYLMSYVDRTNIVHILIKRPTRPLNIALNRLGPKTFVNYHLGPTANQPDGEDPHQEQDAVITPPPPPGKAFFEQALVLLKLPLKNQA</sequence>
<dbReference type="AlphaFoldDB" id="A0A2H3SPR3"/>
<evidence type="ECO:0000313" key="2">
    <source>
        <dbReference type="EMBL" id="SCO78437.1"/>
    </source>
</evidence>
<feature type="region of interest" description="Disordered" evidence="1">
    <location>
        <begin position="104"/>
        <end position="132"/>
    </location>
</feature>
<reference evidence="3" key="1">
    <citation type="submission" date="2016-09" db="EMBL/GenBank/DDBJ databases">
        <authorList>
            <person name="Guldener U."/>
        </authorList>
    </citation>
    <scope>NUCLEOTIDE SEQUENCE [LARGE SCALE GENOMIC DNA]</scope>
    <source>
        <strain evidence="3">V64-1</strain>
    </source>
</reference>
<accession>A0A2H3SPR3</accession>
<dbReference type="EMBL" id="FMJY01000001">
    <property type="protein sequence ID" value="SCO78437.1"/>
    <property type="molecule type" value="Genomic_DNA"/>
</dbReference>
<organism evidence="2 3">
    <name type="scientific">Fusarium oxysporum</name>
    <name type="common">Fusarium vascular wilt</name>
    <dbReference type="NCBI Taxonomy" id="5507"/>
    <lineage>
        <taxon>Eukaryota</taxon>
        <taxon>Fungi</taxon>
        <taxon>Dikarya</taxon>
        <taxon>Ascomycota</taxon>
        <taxon>Pezizomycotina</taxon>
        <taxon>Sordariomycetes</taxon>
        <taxon>Hypocreomycetidae</taxon>
        <taxon>Hypocreales</taxon>
        <taxon>Nectriaceae</taxon>
        <taxon>Fusarium</taxon>
        <taxon>Fusarium oxysporum species complex</taxon>
    </lineage>
</organism>
<evidence type="ECO:0000256" key="1">
    <source>
        <dbReference type="SAM" id="MobiDB-lite"/>
    </source>
</evidence>
<dbReference type="OrthoDB" id="2962993at2759"/>
<protein>
    <submittedName>
        <fullName evidence="2">Uncharacterized protein</fullName>
    </submittedName>
</protein>
<proteinExistence type="predicted"/>